<organism evidence="2 3">
    <name type="scientific">Karstenula rhodostoma CBS 690.94</name>
    <dbReference type="NCBI Taxonomy" id="1392251"/>
    <lineage>
        <taxon>Eukaryota</taxon>
        <taxon>Fungi</taxon>
        <taxon>Dikarya</taxon>
        <taxon>Ascomycota</taxon>
        <taxon>Pezizomycotina</taxon>
        <taxon>Dothideomycetes</taxon>
        <taxon>Pleosporomycetidae</taxon>
        <taxon>Pleosporales</taxon>
        <taxon>Massarineae</taxon>
        <taxon>Didymosphaeriaceae</taxon>
        <taxon>Karstenula</taxon>
    </lineage>
</organism>
<proteinExistence type="predicted"/>
<reference evidence="2" key="1">
    <citation type="journal article" date="2020" name="Stud. Mycol.">
        <title>101 Dothideomycetes genomes: a test case for predicting lifestyles and emergence of pathogens.</title>
        <authorList>
            <person name="Haridas S."/>
            <person name="Albert R."/>
            <person name="Binder M."/>
            <person name="Bloem J."/>
            <person name="Labutti K."/>
            <person name="Salamov A."/>
            <person name="Andreopoulos B."/>
            <person name="Baker S."/>
            <person name="Barry K."/>
            <person name="Bills G."/>
            <person name="Bluhm B."/>
            <person name="Cannon C."/>
            <person name="Castanera R."/>
            <person name="Culley D."/>
            <person name="Daum C."/>
            <person name="Ezra D."/>
            <person name="Gonzalez J."/>
            <person name="Henrissat B."/>
            <person name="Kuo A."/>
            <person name="Liang C."/>
            <person name="Lipzen A."/>
            <person name="Lutzoni F."/>
            <person name="Magnuson J."/>
            <person name="Mondo S."/>
            <person name="Nolan M."/>
            <person name="Ohm R."/>
            <person name="Pangilinan J."/>
            <person name="Park H.-J."/>
            <person name="Ramirez L."/>
            <person name="Alfaro M."/>
            <person name="Sun H."/>
            <person name="Tritt A."/>
            <person name="Yoshinaga Y."/>
            <person name="Zwiers L.-H."/>
            <person name="Turgeon B."/>
            <person name="Goodwin S."/>
            <person name="Spatafora J."/>
            <person name="Crous P."/>
            <person name="Grigoriev I."/>
        </authorList>
    </citation>
    <scope>NUCLEOTIDE SEQUENCE</scope>
    <source>
        <strain evidence="2">CBS 690.94</strain>
    </source>
</reference>
<dbReference type="AlphaFoldDB" id="A0A9P4PID2"/>
<comment type="caution">
    <text evidence="2">The sequence shown here is derived from an EMBL/GenBank/DDBJ whole genome shotgun (WGS) entry which is preliminary data.</text>
</comment>
<name>A0A9P4PID2_9PLEO</name>
<keyword evidence="3" id="KW-1185">Reference proteome</keyword>
<sequence length="330" mass="37483">MPSPIETCPPEIIEHVVQHLSLPEIQNLRLGSRQLAALATQDTFKSHFVNKNVRITEADLNAFVESSTQGGLGRLLENLTLTGVAIDLTRLQKAFEEGALWVTWSNRPISALTQHKFTPEELAKAEDDYFQLQRRLDNFVLLQETGVISNLLTQAFWNIAVHGKLRRLRSLTLDVAVLRDDAATETRPLNGGDWRIIWKTASDCFEIAMTSLAGSKLHIDKLDVFESTTRCSLGIDKLMHIETHSSDLTESFQDLRSFSLSVSDRLLSEYELEGTREELQALRMQQTNFEVLGRLTRLSPRLESLRLHWYNTFQQRVLEGNMEGVYTSNG</sequence>
<accession>A0A9P4PID2</accession>
<dbReference type="PROSITE" id="PS50181">
    <property type="entry name" value="FBOX"/>
    <property type="match status" value="1"/>
</dbReference>
<feature type="domain" description="F-box" evidence="1">
    <location>
        <begin position="2"/>
        <end position="48"/>
    </location>
</feature>
<gene>
    <name evidence="2" type="ORF">P171DRAFT_432698</name>
</gene>
<dbReference type="Proteomes" id="UP000799764">
    <property type="component" value="Unassembled WGS sequence"/>
</dbReference>
<dbReference type="OrthoDB" id="3438345at2759"/>
<dbReference type="EMBL" id="MU001502">
    <property type="protein sequence ID" value="KAF2443441.1"/>
    <property type="molecule type" value="Genomic_DNA"/>
</dbReference>
<dbReference type="InterPro" id="IPR001810">
    <property type="entry name" value="F-box_dom"/>
</dbReference>
<evidence type="ECO:0000313" key="3">
    <source>
        <dbReference type="Proteomes" id="UP000799764"/>
    </source>
</evidence>
<evidence type="ECO:0000313" key="2">
    <source>
        <dbReference type="EMBL" id="KAF2443441.1"/>
    </source>
</evidence>
<protein>
    <recommendedName>
        <fullName evidence="1">F-box domain-containing protein</fullName>
    </recommendedName>
</protein>
<evidence type="ECO:0000259" key="1">
    <source>
        <dbReference type="PROSITE" id="PS50181"/>
    </source>
</evidence>